<evidence type="ECO:0000313" key="11">
    <source>
        <dbReference type="EMBL" id="KAL2716792.1"/>
    </source>
</evidence>
<accession>A0ABD2A832</accession>
<evidence type="ECO:0000256" key="1">
    <source>
        <dbReference type="ARBA" id="ARBA00001936"/>
    </source>
</evidence>
<evidence type="ECO:0000313" key="12">
    <source>
        <dbReference type="Proteomes" id="UP001607302"/>
    </source>
</evidence>
<dbReference type="SUPFAM" id="SSF57667">
    <property type="entry name" value="beta-beta-alpha zinc fingers"/>
    <property type="match status" value="1"/>
</dbReference>
<dbReference type="Proteomes" id="UP001607302">
    <property type="component" value="Unassembled WGS sequence"/>
</dbReference>
<dbReference type="CDD" id="cd05402">
    <property type="entry name" value="NT_PAP_TUTase"/>
    <property type="match status" value="1"/>
</dbReference>
<evidence type="ECO:0000259" key="10">
    <source>
        <dbReference type="Pfam" id="PF22600"/>
    </source>
</evidence>
<evidence type="ECO:0000259" key="9">
    <source>
        <dbReference type="Pfam" id="PF12171"/>
    </source>
</evidence>
<dbReference type="InterPro" id="IPR054708">
    <property type="entry name" value="MTPAP-like_central"/>
</dbReference>
<dbReference type="Gene3D" id="3.30.460.10">
    <property type="entry name" value="Beta Polymerase, domain 2"/>
    <property type="match status" value="1"/>
</dbReference>
<feature type="domain" description="Poly(A) RNA polymerase mitochondrial-like central palm" evidence="10">
    <location>
        <begin position="160"/>
        <end position="299"/>
    </location>
</feature>
<dbReference type="InterPro" id="IPR022755">
    <property type="entry name" value="Znf_C2H2_jaz"/>
</dbReference>
<dbReference type="Pfam" id="PF12171">
    <property type="entry name" value="zf-C2H2_jaz"/>
    <property type="match status" value="1"/>
</dbReference>
<feature type="domain" description="Zinc finger double-stranded RNA binding" evidence="9">
    <location>
        <begin position="4"/>
        <end position="27"/>
    </location>
</feature>
<dbReference type="Pfam" id="PF22600">
    <property type="entry name" value="MTPAP-like_central"/>
    <property type="match status" value="1"/>
</dbReference>
<dbReference type="GO" id="GO:1990817">
    <property type="term" value="F:poly(A) RNA polymerase activity"/>
    <property type="evidence" value="ECO:0007669"/>
    <property type="project" value="UniProtKB-ARBA"/>
</dbReference>
<dbReference type="GO" id="GO:0008270">
    <property type="term" value="F:zinc ion binding"/>
    <property type="evidence" value="ECO:0007669"/>
    <property type="project" value="UniProtKB-KW"/>
</dbReference>
<dbReference type="PANTHER" id="PTHR12271:SF66">
    <property type="entry name" value="TERMINAL URIDYLYLTRANSFERASE TAILOR"/>
    <property type="match status" value="1"/>
</dbReference>
<gene>
    <name evidence="11" type="ORF">V1478_014468</name>
</gene>
<dbReference type="SUPFAM" id="SSF81631">
    <property type="entry name" value="PAP/OAS1 substrate-binding domain"/>
    <property type="match status" value="1"/>
</dbReference>
<protein>
    <submittedName>
        <fullName evidence="11">Speckle targeted PIP5K1A-regulated poly(A) polymerase-like</fullName>
    </submittedName>
</protein>
<evidence type="ECO:0000256" key="6">
    <source>
        <dbReference type="ARBA" id="ARBA00022833"/>
    </source>
</evidence>
<evidence type="ECO:0000256" key="3">
    <source>
        <dbReference type="ARBA" id="ARBA00022679"/>
    </source>
</evidence>
<dbReference type="InterPro" id="IPR002058">
    <property type="entry name" value="PAP_assoc"/>
</dbReference>
<keyword evidence="6" id="KW-0862">Zinc</keyword>
<dbReference type="PANTHER" id="PTHR12271">
    <property type="entry name" value="POLY A POLYMERASE CID PAP -RELATED"/>
    <property type="match status" value="1"/>
</dbReference>
<keyword evidence="5" id="KW-0863">Zinc-finger</keyword>
<dbReference type="InterPro" id="IPR043519">
    <property type="entry name" value="NT_sf"/>
</dbReference>
<keyword evidence="3" id="KW-0808">Transferase</keyword>
<evidence type="ECO:0000256" key="2">
    <source>
        <dbReference type="ARBA" id="ARBA00001946"/>
    </source>
</evidence>
<dbReference type="EMBL" id="JAUDFV010000154">
    <property type="protein sequence ID" value="KAL2716792.1"/>
    <property type="molecule type" value="Genomic_DNA"/>
</dbReference>
<evidence type="ECO:0000259" key="8">
    <source>
        <dbReference type="Pfam" id="PF03828"/>
    </source>
</evidence>
<name>A0ABD2A832_VESSQ</name>
<evidence type="ECO:0000256" key="7">
    <source>
        <dbReference type="ARBA" id="ARBA00022842"/>
    </source>
</evidence>
<comment type="cofactor">
    <cofactor evidence="1">
        <name>Mn(2+)</name>
        <dbReference type="ChEBI" id="CHEBI:29035"/>
    </cofactor>
</comment>
<evidence type="ECO:0000256" key="4">
    <source>
        <dbReference type="ARBA" id="ARBA00022723"/>
    </source>
</evidence>
<keyword evidence="7" id="KW-0460">Magnesium</keyword>
<proteinExistence type="predicted"/>
<sequence>MATFCDVCSLQLNDDYAFKTHLTGKKHLRNYQQKEFQRKILENSIFVSPIPKYISTYKLIEFFLQFGSIESYKFGVNHVIISFNKRLILLIRYLLFFLFTREPVNYLLNNPIWINKTKLDIRRRILNSPKKVYNTNSTEVGKLIDFDSIKNIFEEQTTFDSQLAAFVNAVLLSNAEVETRYESICKSLSIIFASVFPNCQTYRFGSTQTGLGFKECDLDIYMDIGVPICETRNSPWTMKKVFKEVKSVMYKINNIFTDIVPIPKAKTPIIKFYHIPTKVSCDISFKNGFGIYNSNLIKQCLSLDMRLKPLMILIKYWARQCKISGCGKISNYALIMLIIFYLQQTEPRVLPPLKELQKTCVPIIVNGWQVNFDENVMLPPITNTSDIPQLLLGFFEYYINFQFKTNVICPWDGKLHTKEEFIEMDKLPNYMAQYKKIATTDDLKLDIGKFVCIQDPIELNRNVAASTSQRIIISFQEYCKAGEEICLLDRPNNYKNLLEYLFTSVSKPNNDNIQIVIAIHAGPYLSIGLPDDFSEREDIVNKDQYEKENWYFVAFNLVRDIFEKVYKLQIEVLTADKETKQQKIEILSDVHTKEHNQFLLHCVGSECTWSNRRSGAAVTNPSLSALEKEASISDNVLEENRKRGRLRNVKLDFICVFEKKDNPVHVQLELINKNTASKLFKEFGYVVRDKIRKIAMNTLMHMLQYKQQY</sequence>
<dbReference type="Gene3D" id="3.30.160.60">
    <property type="entry name" value="Classic Zinc Finger"/>
    <property type="match status" value="1"/>
</dbReference>
<keyword evidence="4" id="KW-0479">Metal-binding</keyword>
<feature type="domain" description="PAP-associated" evidence="8">
    <location>
        <begin position="389"/>
        <end position="460"/>
    </location>
</feature>
<reference evidence="11 12" key="1">
    <citation type="journal article" date="2024" name="Ann. Entomol. Soc. Am.">
        <title>Genomic analyses of the southern and eastern yellowjacket wasps (Hymenoptera: Vespidae) reveal evolutionary signatures of social life.</title>
        <authorList>
            <person name="Catto M.A."/>
            <person name="Caine P.B."/>
            <person name="Orr S.E."/>
            <person name="Hunt B.G."/>
            <person name="Goodisman M.A.D."/>
        </authorList>
    </citation>
    <scope>NUCLEOTIDE SEQUENCE [LARGE SCALE GENOMIC DNA]</scope>
    <source>
        <strain evidence="11">233</strain>
        <tissue evidence="11">Head and thorax</tissue>
    </source>
</reference>
<dbReference type="Gene3D" id="1.10.1410.10">
    <property type="match status" value="1"/>
</dbReference>
<keyword evidence="12" id="KW-1185">Reference proteome</keyword>
<organism evidence="11 12">
    <name type="scientific">Vespula squamosa</name>
    <name type="common">Southern yellow jacket</name>
    <name type="synonym">Wasp</name>
    <dbReference type="NCBI Taxonomy" id="30214"/>
    <lineage>
        <taxon>Eukaryota</taxon>
        <taxon>Metazoa</taxon>
        <taxon>Ecdysozoa</taxon>
        <taxon>Arthropoda</taxon>
        <taxon>Hexapoda</taxon>
        <taxon>Insecta</taxon>
        <taxon>Pterygota</taxon>
        <taxon>Neoptera</taxon>
        <taxon>Endopterygota</taxon>
        <taxon>Hymenoptera</taxon>
        <taxon>Apocrita</taxon>
        <taxon>Aculeata</taxon>
        <taxon>Vespoidea</taxon>
        <taxon>Vespidae</taxon>
        <taxon>Vespinae</taxon>
        <taxon>Vespula</taxon>
    </lineage>
</organism>
<comment type="caution">
    <text evidence="11">The sequence shown here is derived from an EMBL/GenBank/DDBJ whole genome shotgun (WGS) entry which is preliminary data.</text>
</comment>
<dbReference type="AlphaFoldDB" id="A0ABD2A832"/>
<dbReference type="InterPro" id="IPR036236">
    <property type="entry name" value="Znf_C2H2_sf"/>
</dbReference>
<evidence type="ECO:0000256" key="5">
    <source>
        <dbReference type="ARBA" id="ARBA00022771"/>
    </source>
</evidence>
<dbReference type="SUPFAM" id="SSF81301">
    <property type="entry name" value="Nucleotidyltransferase"/>
    <property type="match status" value="1"/>
</dbReference>
<dbReference type="Pfam" id="PF03828">
    <property type="entry name" value="PAP_assoc"/>
    <property type="match status" value="1"/>
</dbReference>
<comment type="cofactor">
    <cofactor evidence="2">
        <name>Mg(2+)</name>
        <dbReference type="ChEBI" id="CHEBI:18420"/>
    </cofactor>
</comment>